<keyword evidence="7" id="KW-0503">Monooxygenase</keyword>
<evidence type="ECO:0000313" key="10">
    <source>
        <dbReference type="Proteomes" id="UP000036987"/>
    </source>
</evidence>
<evidence type="ECO:0000256" key="7">
    <source>
        <dbReference type="RuleBase" id="RU000461"/>
    </source>
</evidence>
<dbReference type="InterPro" id="IPR002401">
    <property type="entry name" value="Cyt_P450_E_grp-I"/>
</dbReference>
<dbReference type="EMBL" id="LFYR01000791">
    <property type="protein sequence ID" value="KMZ69070.1"/>
    <property type="molecule type" value="Genomic_DNA"/>
</dbReference>
<dbReference type="Gene3D" id="1.10.630.10">
    <property type="entry name" value="Cytochrome P450"/>
    <property type="match status" value="1"/>
</dbReference>
<evidence type="ECO:0000256" key="6">
    <source>
        <dbReference type="PIRSR" id="PIRSR602401-1"/>
    </source>
</evidence>
<dbReference type="GO" id="GO:0009686">
    <property type="term" value="P:gibberellin biosynthetic process"/>
    <property type="evidence" value="ECO:0000318"/>
    <property type="project" value="GO_Central"/>
</dbReference>
<accession>A0A0K9PLF7</accession>
<dbReference type="AlphaFoldDB" id="A0A0K9PLF7"/>
<evidence type="ECO:0000256" key="3">
    <source>
        <dbReference type="ARBA" id="ARBA00022692"/>
    </source>
</evidence>
<dbReference type="GO" id="GO:0005506">
    <property type="term" value="F:iron ion binding"/>
    <property type="evidence" value="ECO:0007669"/>
    <property type="project" value="InterPro"/>
</dbReference>
<dbReference type="InterPro" id="IPR001128">
    <property type="entry name" value="Cyt_P450"/>
</dbReference>
<dbReference type="Pfam" id="PF00067">
    <property type="entry name" value="p450"/>
    <property type="match status" value="1"/>
</dbReference>
<dbReference type="SUPFAM" id="SSF48264">
    <property type="entry name" value="Cytochrome P450"/>
    <property type="match status" value="1"/>
</dbReference>
<comment type="similarity">
    <text evidence="2 7">Belongs to the cytochrome P450 family.</text>
</comment>
<keyword evidence="4 8" id="KW-1133">Transmembrane helix</keyword>
<gene>
    <name evidence="9" type="ORF">ZOSMA_222G00150</name>
</gene>
<dbReference type="GO" id="GO:0010241">
    <property type="term" value="P:ent-kaurene oxidation to kaurenoic acid"/>
    <property type="evidence" value="ECO:0000318"/>
    <property type="project" value="GO_Central"/>
</dbReference>
<evidence type="ECO:0000256" key="2">
    <source>
        <dbReference type="ARBA" id="ARBA00010617"/>
    </source>
</evidence>
<keyword evidence="3 8" id="KW-0812">Transmembrane</keyword>
<dbReference type="Proteomes" id="UP000036987">
    <property type="component" value="Unassembled WGS sequence"/>
</dbReference>
<keyword evidence="7" id="KW-0560">Oxidoreductase</keyword>
<comment type="subcellular location">
    <subcellularLocation>
        <location evidence="1">Membrane</location>
        <topology evidence="1">Single-pass membrane protein</topology>
    </subcellularLocation>
</comment>
<dbReference type="InterPro" id="IPR036396">
    <property type="entry name" value="Cyt_P450_sf"/>
</dbReference>
<dbReference type="PANTHER" id="PTHR47283">
    <property type="entry name" value="ENT-KAURENE OXIDASE, CHLOROPLASTIC"/>
    <property type="match status" value="1"/>
</dbReference>
<keyword evidence="6 7" id="KW-0479">Metal-binding</keyword>
<protein>
    <recommendedName>
        <fullName evidence="11">Ent-kaurene oxidase</fullName>
    </recommendedName>
</protein>
<dbReference type="InterPro" id="IPR017972">
    <property type="entry name" value="Cyt_P450_CS"/>
</dbReference>
<dbReference type="PROSITE" id="PS00086">
    <property type="entry name" value="CYTOCHROME_P450"/>
    <property type="match status" value="1"/>
</dbReference>
<keyword evidence="5 8" id="KW-0472">Membrane</keyword>
<dbReference type="PRINTS" id="PR00385">
    <property type="entry name" value="P450"/>
</dbReference>
<feature type="binding site" description="axial binding residue" evidence="6">
    <location>
        <position position="453"/>
    </location>
    <ligand>
        <name>heme</name>
        <dbReference type="ChEBI" id="CHEBI:30413"/>
    </ligand>
    <ligandPart>
        <name>Fe</name>
        <dbReference type="ChEBI" id="CHEBI:18248"/>
    </ligandPart>
</feature>
<comment type="caution">
    <text evidence="9">The sequence shown here is derived from an EMBL/GenBank/DDBJ whole genome shotgun (WGS) entry which is preliminary data.</text>
</comment>
<dbReference type="STRING" id="29655.A0A0K9PLF7"/>
<dbReference type="GO" id="GO:0052615">
    <property type="term" value="F:ent-kaurene oxidase activity"/>
    <property type="evidence" value="ECO:0007669"/>
    <property type="project" value="InterPro"/>
</dbReference>
<dbReference type="GO" id="GO:0009707">
    <property type="term" value="C:chloroplast outer membrane"/>
    <property type="evidence" value="ECO:0000318"/>
    <property type="project" value="GO_Central"/>
</dbReference>
<comment type="cofactor">
    <cofactor evidence="6">
        <name>heme</name>
        <dbReference type="ChEBI" id="CHEBI:30413"/>
    </cofactor>
</comment>
<evidence type="ECO:0000256" key="8">
    <source>
        <dbReference type="SAM" id="Phobius"/>
    </source>
</evidence>
<proteinExistence type="inferred from homology"/>
<keyword evidence="6 7" id="KW-0349">Heme</keyword>
<keyword evidence="10" id="KW-1185">Reference proteome</keyword>
<dbReference type="OrthoDB" id="2789670at2759"/>
<evidence type="ECO:0000256" key="4">
    <source>
        <dbReference type="ARBA" id="ARBA00022989"/>
    </source>
</evidence>
<evidence type="ECO:0000313" key="9">
    <source>
        <dbReference type="EMBL" id="KMZ69070.1"/>
    </source>
</evidence>
<feature type="transmembrane region" description="Helical" evidence="8">
    <location>
        <begin position="12"/>
        <end position="32"/>
    </location>
</feature>
<dbReference type="InterPro" id="IPR044225">
    <property type="entry name" value="KO_chloroplastic"/>
</dbReference>
<evidence type="ECO:0000256" key="5">
    <source>
        <dbReference type="ARBA" id="ARBA00023136"/>
    </source>
</evidence>
<evidence type="ECO:0008006" key="11">
    <source>
        <dbReference type="Google" id="ProtNLM"/>
    </source>
</evidence>
<dbReference type="CDD" id="cd11075">
    <property type="entry name" value="CYP77_89"/>
    <property type="match status" value="1"/>
</dbReference>
<dbReference type="PRINTS" id="PR00463">
    <property type="entry name" value="EP450I"/>
</dbReference>
<keyword evidence="6 7" id="KW-0408">Iron</keyword>
<evidence type="ECO:0000256" key="1">
    <source>
        <dbReference type="ARBA" id="ARBA00004167"/>
    </source>
</evidence>
<reference evidence="10" key="1">
    <citation type="journal article" date="2016" name="Nature">
        <title>The genome of the seagrass Zostera marina reveals angiosperm adaptation to the sea.</title>
        <authorList>
            <person name="Olsen J.L."/>
            <person name="Rouze P."/>
            <person name="Verhelst B."/>
            <person name="Lin Y.-C."/>
            <person name="Bayer T."/>
            <person name="Collen J."/>
            <person name="Dattolo E."/>
            <person name="De Paoli E."/>
            <person name="Dittami S."/>
            <person name="Maumus F."/>
            <person name="Michel G."/>
            <person name="Kersting A."/>
            <person name="Lauritano C."/>
            <person name="Lohaus R."/>
            <person name="Toepel M."/>
            <person name="Tonon T."/>
            <person name="Vanneste K."/>
            <person name="Amirebrahimi M."/>
            <person name="Brakel J."/>
            <person name="Bostroem C."/>
            <person name="Chovatia M."/>
            <person name="Grimwood J."/>
            <person name="Jenkins J.W."/>
            <person name="Jueterbock A."/>
            <person name="Mraz A."/>
            <person name="Stam W.T."/>
            <person name="Tice H."/>
            <person name="Bornberg-Bauer E."/>
            <person name="Green P.J."/>
            <person name="Pearson G.A."/>
            <person name="Procaccini G."/>
            <person name="Duarte C.M."/>
            <person name="Schmutz J."/>
            <person name="Reusch T.B.H."/>
            <person name="Van de Peer Y."/>
        </authorList>
    </citation>
    <scope>NUCLEOTIDE SEQUENCE [LARGE SCALE GENOMIC DNA]</scope>
    <source>
        <strain evidence="10">cv. Finnish</strain>
    </source>
</reference>
<name>A0A0K9PLF7_ZOSMR</name>
<sequence>MKIDVTKESPTINITAVIFIFLPSLVLLFKLLTDRSRRSSSLFPSPPAVPGLPLIGNLHQLKEKKPHLTFVRWSAEYGPVFTIRTGAFTVAVLNSTDAAKEAMVKRFSSISTRKLSKALTLLTSNKAMVAMSDHGQFHKVAKHCLLTSVLGSNAQKRHRRHRDTMIENISNGLHTLINNDPGRAVSLRELFVAQIFSLALKQAIGEDIQNVYVEDLGIEMSRIEMFNILVTDPMKGAIEVDWRDFFPYLSWIPNNTLEMEIHRIAKRKKAVTKSLIDGERKRISSGEGIDCYLDFLLSGDNNFTDEQVISLIWESIIEAVDTTNATTEWAMFELAKNQDCQDRLYREILDICGTQKITEEHLPKLPYLNAVFHETLRLYSPVPIIPLRYAHKDTQIAGYHIPAGTQIAVNLYACNLDKNIWEEAEKWRPERFLETKYENIDKTMAFGSGKRACAGSLQAMLISCAGIGRFIQEFHWKLKEGEKNDKDTVQLTTHKLHPMQAYLHPREVILEKTP</sequence>
<dbReference type="GO" id="GO:0020037">
    <property type="term" value="F:heme binding"/>
    <property type="evidence" value="ECO:0007669"/>
    <property type="project" value="InterPro"/>
</dbReference>
<dbReference type="PANTHER" id="PTHR47283:SF1">
    <property type="entry name" value="ENT-KAURENE OXIDASE, CHLOROPLASTIC"/>
    <property type="match status" value="1"/>
</dbReference>
<organism evidence="9 10">
    <name type="scientific">Zostera marina</name>
    <name type="common">Eelgrass</name>
    <dbReference type="NCBI Taxonomy" id="29655"/>
    <lineage>
        <taxon>Eukaryota</taxon>
        <taxon>Viridiplantae</taxon>
        <taxon>Streptophyta</taxon>
        <taxon>Embryophyta</taxon>
        <taxon>Tracheophyta</taxon>
        <taxon>Spermatophyta</taxon>
        <taxon>Magnoliopsida</taxon>
        <taxon>Liliopsida</taxon>
        <taxon>Zosteraceae</taxon>
        <taxon>Zostera</taxon>
    </lineage>
</organism>
<dbReference type="GO" id="GO:0016709">
    <property type="term" value="F:oxidoreductase activity, acting on paired donors, with incorporation or reduction of molecular oxygen, NAD(P)H as one donor, and incorporation of one atom of oxygen"/>
    <property type="evidence" value="ECO:0000318"/>
    <property type="project" value="GO_Central"/>
</dbReference>
<dbReference type="OMA" id="STFMQWI"/>